<comment type="caution">
    <text evidence="2">The sequence shown here is derived from an EMBL/GenBank/DDBJ whole genome shotgun (WGS) entry which is preliminary data.</text>
</comment>
<feature type="compositionally biased region" description="Basic and acidic residues" evidence="1">
    <location>
        <begin position="1"/>
        <end position="15"/>
    </location>
</feature>
<name>A0AA88DQH9_FICCA</name>
<proteinExistence type="predicted"/>
<gene>
    <name evidence="2" type="ORF">TIFTF001_028682</name>
</gene>
<feature type="region of interest" description="Disordered" evidence="1">
    <location>
        <begin position="1"/>
        <end position="32"/>
    </location>
</feature>
<dbReference type="Proteomes" id="UP001187192">
    <property type="component" value="Unassembled WGS sequence"/>
</dbReference>
<organism evidence="2 3">
    <name type="scientific">Ficus carica</name>
    <name type="common">Common fig</name>
    <dbReference type="NCBI Taxonomy" id="3494"/>
    <lineage>
        <taxon>Eukaryota</taxon>
        <taxon>Viridiplantae</taxon>
        <taxon>Streptophyta</taxon>
        <taxon>Embryophyta</taxon>
        <taxon>Tracheophyta</taxon>
        <taxon>Spermatophyta</taxon>
        <taxon>Magnoliopsida</taxon>
        <taxon>eudicotyledons</taxon>
        <taxon>Gunneridae</taxon>
        <taxon>Pentapetalae</taxon>
        <taxon>rosids</taxon>
        <taxon>fabids</taxon>
        <taxon>Rosales</taxon>
        <taxon>Moraceae</taxon>
        <taxon>Ficeae</taxon>
        <taxon>Ficus</taxon>
    </lineage>
</organism>
<dbReference type="EMBL" id="BTGU01000089">
    <property type="protein sequence ID" value="GMN59588.1"/>
    <property type="molecule type" value="Genomic_DNA"/>
</dbReference>
<accession>A0AA88DQH9</accession>
<dbReference type="AlphaFoldDB" id="A0AA88DQH9"/>
<reference evidence="2" key="1">
    <citation type="submission" date="2023-07" db="EMBL/GenBank/DDBJ databases">
        <title>draft genome sequence of fig (Ficus carica).</title>
        <authorList>
            <person name="Takahashi T."/>
            <person name="Nishimura K."/>
        </authorList>
    </citation>
    <scope>NUCLEOTIDE SEQUENCE</scope>
</reference>
<protein>
    <submittedName>
        <fullName evidence="2">Uncharacterized protein</fullName>
    </submittedName>
</protein>
<keyword evidence="3" id="KW-1185">Reference proteome</keyword>
<evidence type="ECO:0000313" key="2">
    <source>
        <dbReference type="EMBL" id="GMN59588.1"/>
    </source>
</evidence>
<evidence type="ECO:0000313" key="3">
    <source>
        <dbReference type="Proteomes" id="UP001187192"/>
    </source>
</evidence>
<evidence type="ECO:0000256" key="1">
    <source>
        <dbReference type="SAM" id="MobiDB-lite"/>
    </source>
</evidence>
<sequence length="57" mass="6024">MEPPSTREKGGEEGGGRGSRRPPNHVVSDLVGHSTNVVSDVALRRVLATIGDESLRS</sequence>